<gene>
    <name evidence="3" type="ORF">Ctob_006092</name>
</gene>
<dbReference type="Gene3D" id="2.120.10.30">
    <property type="entry name" value="TolB, C-terminal domain"/>
    <property type="match status" value="1"/>
</dbReference>
<organism evidence="3 4">
    <name type="scientific">Chrysochromulina tobinii</name>
    <dbReference type="NCBI Taxonomy" id="1460289"/>
    <lineage>
        <taxon>Eukaryota</taxon>
        <taxon>Haptista</taxon>
        <taxon>Haptophyta</taxon>
        <taxon>Prymnesiophyceae</taxon>
        <taxon>Prymnesiales</taxon>
        <taxon>Chrysochromulinaceae</taxon>
        <taxon>Chrysochromulina</taxon>
    </lineage>
</organism>
<proteinExistence type="predicted"/>
<accession>A0A0M0JAA3</accession>
<evidence type="ECO:0000313" key="3">
    <source>
        <dbReference type="EMBL" id="KOO23425.1"/>
    </source>
</evidence>
<dbReference type="SUPFAM" id="SSF63825">
    <property type="entry name" value="YWTD domain"/>
    <property type="match status" value="1"/>
</dbReference>
<reference evidence="4" key="1">
    <citation type="journal article" date="2015" name="PLoS Genet.">
        <title>Genome Sequence and Transcriptome Analyses of Chrysochromulina tobin: Metabolic Tools for Enhanced Algal Fitness in the Prominent Order Prymnesiales (Haptophyceae).</title>
        <authorList>
            <person name="Hovde B.T."/>
            <person name="Deodato C.R."/>
            <person name="Hunsperger H.M."/>
            <person name="Ryken S.A."/>
            <person name="Yost W."/>
            <person name="Jha R.K."/>
            <person name="Patterson J."/>
            <person name="Monnat R.J. Jr."/>
            <person name="Barlow S.B."/>
            <person name="Starkenburg S.R."/>
            <person name="Cattolico R.A."/>
        </authorList>
    </citation>
    <scope>NUCLEOTIDE SEQUENCE</scope>
    <source>
        <strain evidence="4">CCMP291</strain>
    </source>
</reference>
<evidence type="ECO:0000256" key="1">
    <source>
        <dbReference type="SAM" id="Coils"/>
    </source>
</evidence>
<feature type="region of interest" description="Disordered" evidence="2">
    <location>
        <begin position="387"/>
        <end position="406"/>
    </location>
</feature>
<keyword evidence="1" id="KW-0175">Coiled coil</keyword>
<dbReference type="AlphaFoldDB" id="A0A0M0JAA3"/>
<sequence length="649" mass="71371">MLLSLEGADGLTALPAPVPVRLVRSLGEGEPQLCSPAGVCVRAASEADDGCAIFVYVADRYPKFPRLIRLGIGLDGVETAPRLQWWDRPKKPDSLLKDPTELCLSLDGHTLFVTDQLNHSVLVLDADTLKYRFSIGGIGTEPTGEVSSSAWVSSPPREDAACSTARASTGLLDGPYGIAAYGKQLFVAEQTAHRIAVFGAKPDGTYELAKRIGGSGTTAGRFRRPRGLAIVGADADVPAPLLVVAEAKRVHVLTLHGEPLQLLAPPSHAGTNLWGLSVSAWELLLCDAGRVHLIDVCGKEEGRAAFEAERAEEREEAARSAALEASRLVAELAAEIEEKRRRAEMEAEAIEEERRERAEMARREAEEKAAKIADKKAQRAAAARDARIKEEEEREREMFRNAQADKAREEREAALLQREMMAMKEEKMRKEQVKIIAEEQASRERKALQTRVAFGRAQVAEDAAWRRVEMCTSEAELGALKDAARDATRVREIMERAAKKANEKAEAAVKARAAEYLGQKQRRTEAAERAAFQSQWQWPWKAGSSSAEAQAAAEAVAAAATLDENRSAKAVERDEAINRILQRGSTTVRKALGVDERTSDDEVRKRVKKLLILMHPDFTINLPLKGTKQHIRIEAAFKKLVGLRDIEQR</sequence>
<evidence type="ECO:0000256" key="2">
    <source>
        <dbReference type="SAM" id="MobiDB-lite"/>
    </source>
</evidence>
<evidence type="ECO:0008006" key="5">
    <source>
        <dbReference type="Google" id="ProtNLM"/>
    </source>
</evidence>
<evidence type="ECO:0000313" key="4">
    <source>
        <dbReference type="Proteomes" id="UP000037460"/>
    </source>
</evidence>
<dbReference type="EMBL" id="JWZX01003194">
    <property type="protein sequence ID" value="KOO23425.1"/>
    <property type="molecule type" value="Genomic_DNA"/>
</dbReference>
<protein>
    <recommendedName>
        <fullName evidence="5">J domain-containing protein</fullName>
    </recommendedName>
</protein>
<dbReference type="InterPro" id="IPR036869">
    <property type="entry name" value="J_dom_sf"/>
</dbReference>
<dbReference type="SUPFAM" id="SSF63829">
    <property type="entry name" value="Calcium-dependent phosphotriesterase"/>
    <property type="match status" value="1"/>
</dbReference>
<dbReference type="Proteomes" id="UP000037460">
    <property type="component" value="Unassembled WGS sequence"/>
</dbReference>
<name>A0A0M0JAA3_9EUKA</name>
<feature type="coiled-coil region" evidence="1">
    <location>
        <begin position="484"/>
        <end position="511"/>
    </location>
</feature>
<dbReference type="SUPFAM" id="SSF46565">
    <property type="entry name" value="Chaperone J-domain"/>
    <property type="match status" value="1"/>
</dbReference>
<keyword evidence="4" id="KW-1185">Reference proteome</keyword>
<comment type="caution">
    <text evidence="3">The sequence shown here is derived from an EMBL/GenBank/DDBJ whole genome shotgun (WGS) entry which is preliminary data.</text>
</comment>
<dbReference type="InterPro" id="IPR011042">
    <property type="entry name" value="6-blade_b-propeller_TolB-like"/>
</dbReference>